<organism evidence="1 2">
    <name type="scientific">Priestia megaterium (strain WSH-002)</name>
    <name type="common">Bacillus megaterium</name>
    <dbReference type="NCBI Taxonomy" id="1006007"/>
    <lineage>
        <taxon>Bacteria</taxon>
        <taxon>Bacillati</taxon>
        <taxon>Bacillota</taxon>
        <taxon>Bacilli</taxon>
        <taxon>Bacillales</taxon>
        <taxon>Bacillaceae</taxon>
        <taxon>Priestia</taxon>
    </lineage>
</organism>
<evidence type="ECO:0000313" key="1">
    <source>
        <dbReference type="EMBL" id="AEN88892.1"/>
    </source>
</evidence>
<gene>
    <name evidence="1" type="ORF">BMWSH_2010</name>
</gene>
<sequence length="38" mass="4408">MLIGFASTILYLYGEKNGEREAGYKNDLLWGNRSLERE</sequence>
<protein>
    <submittedName>
        <fullName evidence="1">Uncharacterized protein</fullName>
    </submittedName>
</protein>
<dbReference type="KEGG" id="bmh:BMWSH_2010"/>
<evidence type="ECO:0000313" key="2">
    <source>
        <dbReference type="Proteomes" id="UP000001283"/>
    </source>
</evidence>
<dbReference type="AlphaFoldDB" id="A0A8D3X0N3"/>
<name>A0A8D3X0N3_PRIMW</name>
<dbReference type="Proteomes" id="UP000001283">
    <property type="component" value="Chromosome"/>
</dbReference>
<accession>A0A8D3X0N3</accession>
<reference evidence="1 2" key="1">
    <citation type="journal article" date="2011" name="J. Bacteriol.">
        <title>Complete genome sequence of the industrial strain Bacillus megaterium WSH-002.</title>
        <authorList>
            <person name="Liu L."/>
            <person name="Li Y."/>
            <person name="Zhang J."/>
            <person name="Zou W."/>
            <person name="Zhou Z."/>
            <person name="Liu J."/>
            <person name="Li X."/>
            <person name="Wang L."/>
            <person name="Chen J."/>
        </authorList>
    </citation>
    <scope>NUCLEOTIDE SEQUENCE [LARGE SCALE GENOMIC DNA]</scope>
    <source>
        <strain evidence="1 2">WSH-002</strain>
    </source>
</reference>
<proteinExistence type="predicted"/>
<dbReference type="EMBL" id="CP003017">
    <property type="protein sequence ID" value="AEN88892.1"/>
    <property type="molecule type" value="Genomic_DNA"/>
</dbReference>